<dbReference type="InParanoid" id="A0A1H9G5K1"/>
<dbReference type="AlphaFoldDB" id="A0A1H9G5K1"/>
<dbReference type="Proteomes" id="UP000199021">
    <property type="component" value="Unassembled WGS sequence"/>
</dbReference>
<protein>
    <submittedName>
        <fullName evidence="1">Uncharacterized protein</fullName>
    </submittedName>
</protein>
<gene>
    <name evidence="1" type="ORF">SAMN05444359_11045</name>
</gene>
<reference evidence="2" key="1">
    <citation type="submission" date="2016-10" db="EMBL/GenBank/DDBJ databases">
        <authorList>
            <person name="Varghese N."/>
            <person name="Submissions S."/>
        </authorList>
    </citation>
    <scope>NUCLEOTIDE SEQUENCE [LARGE SCALE GENOMIC DNA]</scope>
    <source>
        <strain evidence="2">DSM 24740</strain>
    </source>
</reference>
<dbReference type="Gene3D" id="3.40.50.11350">
    <property type="match status" value="1"/>
</dbReference>
<organism evidence="1 2">
    <name type="scientific">Neolewinella agarilytica</name>
    <dbReference type="NCBI Taxonomy" id="478744"/>
    <lineage>
        <taxon>Bacteria</taxon>
        <taxon>Pseudomonadati</taxon>
        <taxon>Bacteroidota</taxon>
        <taxon>Saprospiria</taxon>
        <taxon>Saprospirales</taxon>
        <taxon>Lewinellaceae</taxon>
        <taxon>Neolewinella</taxon>
    </lineage>
</organism>
<evidence type="ECO:0000313" key="1">
    <source>
        <dbReference type="EMBL" id="SEQ45344.1"/>
    </source>
</evidence>
<dbReference type="EMBL" id="FOFB01000010">
    <property type="protein sequence ID" value="SEQ45344.1"/>
    <property type="molecule type" value="Genomic_DNA"/>
</dbReference>
<keyword evidence="2" id="KW-1185">Reference proteome</keyword>
<sequence length="301" mass="35061">MLPGGITRYQATGIELKTNHRITMLELIPTGGLCNKMRAIDSAVSFCEAYDLPLKIYWIKDENLINCRFHDVFEPLKNLRVYELDNLPFRFRKGRVRNLFLPNVLQKMPWAGKIFDRFEIKDFKNRGGDFKELYDEYQRLVFFSFSRFFSPEKKYSIFKPLPIVEQMIEQESRAFNSSTIGIHIRRTDHEVAIEKSPLELFERRIEEEMERDARANFYLASDCSDTKRHLVKKYGDVICTSYDPGDRTTLTGMYRGVTELYALSKTSKILGSFGSSYSRTASEINGAELTYVKQSKINGQH</sequence>
<proteinExistence type="predicted"/>
<dbReference type="STRING" id="478744.SAMN05444359_11045"/>
<name>A0A1H9G5K1_9BACT</name>
<evidence type="ECO:0000313" key="2">
    <source>
        <dbReference type="Proteomes" id="UP000199021"/>
    </source>
</evidence>
<accession>A0A1H9G5K1</accession>